<name>A0A1Y1JUE7_PLAGO</name>
<feature type="transmembrane region" description="Helical" evidence="1">
    <location>
        <begin position="215"/>
        <end position="237"/>
    </location>
</feature>
<keyword evidence="1" id="KW-0812">Transmembrane</keyword>
<dbReference type="OMA" id="KECKNND"/>
<evidence type="ECO:0000313" key="3">
    <source>
        <dbReference type="Proteomes" id="UP000195521"/>
    </source>
</evidence>
<evidence type="ECO:0000256" key="1">
    <source>
        <dbReference type="SAM" id="Phobius"/>
    </source>
</evidence>
<keyword evidence="1" id="KW-1133">Transmembrane helix</keyword>
<keyword evidence="3" id="KW-1185">Reference proteome</keyword>
<gene>
    <name evidence="2" type="ORF">PGO_002625</name>
</gene>
<protein>
    <submittedName>
        <fullName evidence="2">Variable surface protein</fullName>
    </submittedName>
</protein>
<dbReference type="EMBL" id="BDQF01000275">
    <property type="protein sequence ID" value="GAW84372.1"/>
    <property type="molecule type" value="Genomic_DNA"/>
</dbReference>
<dbReference type="Proteomes" id="UP000195521">
    <property type="component" value="Unassembled WGS sequence"/>
</dbReference>
<comment type="caution">
    <text evidence="2">The sequence shown here is derived from an EMBL/GenBank/DDBJ whole genome shotgun (WGS) entry which is preliminary data.</text>
</comment>
<dbReference type="OrthoDB" id="381229at2759"/>
<dbReference type="GeneID" id="39745180"/>
<evidence type="ECO:0000313" key="2">
    <source>
        <dbReference type="EMBL" id="GAW84372.1"/>
    </source>
</evidence>
<sequence length="291" mass="34485">MPLRKDNIYKKVHLFDQEKSRIGQITHGSIGSSYCTSTNIKHDSIDNNYYENNCPISVDYLDNWKTKRPITGLDTYCICMYYWIYVEGFKNKYNYYIKTIYDEFLKAYEALDAKICNDYKEIITDDILGKLHDLYVMNCNLNKSNSECANSDKCQCVKKCTMIYMKYEKECELNKYIDFCKELDEFRTRYNDKMKTFDCPNIEYQMLPSFQTANIKVFVITPFAIILIISIFLAVSYKFTACSPYVCQRIIRNKNIYDDVNQENNMCKHKKIHVSMSTNGAYNILHNSQYY</sequence>
<proteinExistence type="predicted"/>
<dbReference type="AlphaFoldDB" id="A0A1Y1JUE7"/>
<reference evidence="3" key="1">
    <citation type="submission" date="2017-04" db="EMBL/GenBank/DDBJ databases">
        <title>Plasmodium gonderi genome.</title>
        <authorList>
            <person name="Arisue N."/>
            <person name="Honma H."/>
            <person name="Kawai S."/>
            <person name="Tougan T."/>
            <person name="Tanabe K."/>
            <person name="Horii T."/>
        </authorList>
    </citation>
    <scope>NUCLEOTIDE SEQUENCE [LARGE SCALE GENOMIC DNA]</scope>
    <source>
        <strain evidence="3">ATCC 30045</strain>
    </source>
</reference>
<keyword evidence="1" id="KW-0472">Membrane</keyword>
<dbReference type="RefSeq" id="XP_028546961.1">
    <property type="nucleotide sequence ID" value="XM_028691160.1"/>
</dbReference>
<accession>A0A1Y1JUE7</accession>
<organism evidence="2 3">
    <name type="scientific">Plasmodium gonderi</name>
    <dbReference type="NCBI Taxonomy" id="77519"/>
    <lineage>
        <taxon>Eukaryota</taxon>
        <taxon>Sar</taxon>
        <taxon>Alveolata</taxon>
        <taxon>Apicomplexa</taxon>
        <taxon>Aconoidasida</taxon>
        <taxon>Haemosporida</taxon>
        <taxon>Plasmodiidae</taxon>
        <taxon>Plasmodium</taxon>
        <taxon>Plasmodium (Plasmodium)</taxon>
    </lineage>
</organism>